<feature type="compositionally biased region" description="Basic and acidic residues" evidence="1">
    <location>
        <begin position="138"/>
        <end position="151"/>
    </location>
</feature>
<evidence type="ECO:0000256" key="1">
    <source>
        <dbReference type="SAM" id="MobiDB-lite"/>
    </source>
</evidence>
<gene>
    <name evidence="3" type="ordered locus">Echvi_3704</name>
</gene>
<dbReference type="eggNOG" id="ENOG50330ER">
    <property type="taxonomic scope" value="Bacteria"/>
</dbReference>
<reference evidence="4" key="1">
    <citation type="submission" date="2012-02" db="EMBL/GenBank/DDBJ databases">
        <title>The complete genome of Echinicola vietnamensis DSM 17526.</title>
        <authorList>
            <person name="Lucas S."/>
            <person name="Copeland A."/>
            <person name="Lapidus A."/>
            <person name="Glavina del Rio T."/>
            <person name="Dalin E."/>
            <person name="Tice H."/>
            <person name="Bruce D."/>
            <person name="Goodwin L."/>
            <person name="Pitluck S."/>
            <person name="Peters L."/>
            <person name="Ovchinnikova G."/>
            <person name="Teshima H."/>
            <person name="Kyrpides N."/>
            <person name="Mavromatis K."/>
            <person name="Ivanova N."/>
            <person name="Brettin T."/>
            <person name="Detter J.C."/>
            <person name="Han C."/>
            <person name="Larimer F."/>
            <person name="Land M."/>
            <person name="Hauser L."/>
            <person name="Markowitz V."/>
            <person name="Cheng J.-F."/>
            <person name="Hugenholtz P."/>
            <person name="Woyke T."/>
            <person name="Wu D."/>
            <person name="Brambilla E."/>
            <person name="Klenk H.-P."/>
            <person name="Eisen J.A."/>
        </authorList>
    </citation>
    <scope>NUCLEOTIDE SEQUENCE [LARGE SCALE GENOMIC DNA]</scope>
    <source>
        <strain evidence="4">DSM 17526 / LMG 23754 / KMM 6221</strain>
    </source>
</reference>
<dbReference type="STRING" id="926556.Echvi_3704"/>
<accession>L0G4H8</accession>
<feature type="compositionally biased region" description="Acidic residues" evidence="1">
    <location>
        <begin position="155"/>
        <end position="165"/>
    </location>
</feature>
<keyword evidence="4" id="KW-1185">Reference proteome</keyword>
<feature type="compositionally biased region" description="Polar residues" evidence="1">
    <location>
        <begin position="179"/>
        <end position="189"/>
    </location>
</feature>
<keyword evidence="2" id="KW-0732">Signal</keyword>
<feature type="compositionally biased region" description="Basic and acidic residues" evidence="1">
    <location>
        <begin position="60"/>
        <end position="90"/>
    </location>
</feature>
<organism evidence="3 4">
    <name type="scientific">Echinicola vietnamensis (strain DSM 17526 / LMG 23754 / KMM 6221)</name>
    <dbReference type="NCBI Taxonomy" id="926556"/>
    <lineage>
        <taxon>Bacteria</taxon>
        <taxon>Pseudomonadati</taxon>
        <taxon>Bacteroidota</taxon>
        <taxon>Cytophagia</taxon>
        <taxon>Cytophagales</taxon>
        <taxon>Cyclobacteriaceae</taxon>
        <taxon>Echinicola</taxon>
    </lineage>
</organism>
<dbReference type="Proteomes" id="UP000010796">
    <property type="component" value="Chromosome"/>
</dbReference>
<dbReference type="AlphaFoldDB" id="L0G4H8"/>
<feature type="compositionally biased region" description="Basic and acidic residues" evidence="1">
    <location>
        <begin position="117"/>
        <end position="126"/>
    </location>
</feature>
<protein>
    <submittedName>
        <fullName evidence="3">Uncharacterized protein</fullName>
    </submittedName>
</protein>
<dbReference type="HOGENOM" id="CLU_1303222_0_0_10"/>
<proteinExistence type="predicted"/>
<evidence type="ECO:0000313" key="4">
    <source>
        <dbReference type="Proteomes" id="UP000010796"/>
    </source>
</evidence>
<dbReference type="EMBL" id="CP003346">
    <property type="protein sequence ID" value="AGA79916.1"/>
    <property type="molecule type" value="Genomic_DNA"/>
</dbReference>
<evidence type="ECO:0000256" key="2">
    <source>
        <dbReference type="SAM" id="SignalP"/>
    </source>
</evidence>
<sequence length="223" mass="25565">MKSMQINITSFSGLMALMLVATLQASAQSADTYFNQAAKNYVHADYAGVGQTLAEGLQKFPDDPKLNALKEKLQDDQEKQNQEQEQKDQQDQQQQDQQNQDQQQQGDENQQQEDQGQQEKESKDGQGEEQTQEDGAQESDKMDEKRGEKSQNQEASEESSDMESDLSEREKAMEALRQKLQQMNISPEQAKQILDAMDNAEMRYIQQTRKKPSKRPDKNLPDW</sequence>
<feature type="compositionally biased region" description="Basic and acidic residues" evidence="1">
    <location>
        <begin position="166"/>
        <end position="177"/>
    </location>
</feature>
<dbReference type="PATRIC" id="fig|926556.3.peg.3897"/>
<feature type="compositionally biased region" description="Basic and acidic residues" evidence="1">
    <location>
        <begin position="214"/>
        <end position="223"/>
    </location>
</feature>
<name>L0G4H8_ECHVK</name>
<feature type="region of interest" description="Disordered" evidence="1">
    <location>
        <begin position="58"/>
        <end position="223"/>
    </location>
</feature>
<feature type="compositionally biased region" description="Low complexity" evidence="1">
    <location>
        <begin position="91"/>
        <end position="115"/>
    </location>
</feature>
<dbReference type="KEGG" id="evi:Echvi_3704"/>
<feature type="signal peptide" evidence="2">
    <location>
        <begin position="1"/>
        <end position="27"/>
    </location>
</feature>
<feature type="chain" id="PRO_5003943113" evidence="2">
    <location>
        <begin position="28"/>
        <end position="223"/>
    </location>
</feature>
<evidence type="ECO:0000313" key="3">
    <source>
        <dbReference type="EMBL" id="AGA79916.1"/>
    </source>
</evidence>